<protein>
    <submittedName>
        <fullName evidence="1">Uncharacterized protein</fullName>
    </submittedName>
</protein>
<dbReference type="Proteomes" id="UP000006008">
    <property type="component" value="Unassembled WGS sequence"/>
</dbReference>
<reference evidence="1 2" key="1">
    <citation type="submission" date="2011-08" db="EMBL/GenBank/DDBJ databases">
        <title>The Genome Sequence of Alistipes indistinctus YIT 12060.</title>
        <authorList>
            <consortium name="The Broad Institute Genome Sequencing Platform"/>
            <person name="Earl A."/>
            <person name="Ward D."/>
            <person name="Feldgarden M."/>
            <person name="Gevers D."/>
            <person name="Morotomi M."/>
            <person name="Young S.K."/>
            <person name="Zeng Q."/>
            <person name="Gargeya S."/>
            <person name="Fitzgerald M."/>
            <person name="Haas B."/>
            <person name="Abouelleil A."/>
            <person name="Alvarado L."/>
            <person name="Arachchi H.M."/>
            <person name="Berlin A."/>
            <person name="Brown A."/>
            <person name="Chapman S.B."/>
            <person name="Chen Z."/>
            <person name="Dunbar C."/>
            <person name="Freedman E."/>
            <person name="Gearin G."/>
            <person name="Gellesch M."/>
            <person name="Goldberg J."/>
            <person name="Griggs A."/>
            <person name="Gujja S."/>
            <person name="Heiman D."/>
            <person name="Howarth C."/>
            <person name="Larson L."/>
            <person name="Lui A."/>
            <person name="MacDonald P.J.P."/>
            <person name="Montmayeur A."/>
            <person name="Murphy C."/>
            <person name="Neiman D."/>
            <person name="Pearson M."/>
            <person name="Priest M."/>
            <person name="Roberts A."/>
            <person name="Saif S."/>
            <person name="Shea T."/>
            <person name="Shenoy N."/>
            <person name="Sisk P."/>
            <person name="Stolte C."/>
            <person name="Sykes S."/>
            <person name="Wortman J."/>
            <person name="Nusbaum C."/>
            <person name="Birren B."/>
        </authorList>
    </citation>
    <scope>NUCLEOTIDE SEQUENCE [LARGE SCALE GENOMIC DNA]</scope>
    <source>
        <strain evidence="1 2">YIT 12060</strain>
    </source>
</reference>
<accession>G5H691</accession>
<evidence type="ECO:0000313" key="1">
    <source>
        <dbReference type="EMBL" id="EHB93185.1"/>
    </source>
</evidence>
<comment type="caution">
    <text evidence="1">The sequence shown here is derived from an EMBL/GenBank/DDBJ whole genome shotgun (WGS) entry which is preliminary data.</text>
</comment>
<sequence length="39" mass="4231">MFSSAFDTYFSLQGGCGRKAYYAITLTAATATTTPFRGR</sequence>
<evidence type="ECO:0000313" key="2">
    <source>
        <dbReference type="Proteomes" id="UP000006008"/>
    </source>
</evidence>
<dbReference type="AlphaFoldDB" id="G5H691"/>
<proteinExistence type="predicted"/>
<dbReference type="HOGENOM" id="CLU_3303636_0_0_10"/>
<name>G5H691_9BACT</name>
<dbReference type="EMBL" id="ADLD01000004">
    <property type="protein sequence ID" value="EHB93185.1"/>
    <property type="molecule type" value="Genomic_DNA"/>
</dbReference>
<keyword evidence="2" id="KW-1185">Reference proteome</keyword>
<dbReference type="STRING" id="742725.HMPREF9450_00451"/>
<organism evidence="1 2">
    <name type="scientific">Alistipes indistinctus YIT 12060</name>
    <dbReference type="NCBI Taxonomy" id="742725"/>
    <lineage>
        <taxon>Bacteria</taxon>
        <taxon>Pseudomonadati</taxon>
        <taxon>Bacteroidota</taxon>
        <taxon>Bacteroidia</taxon>
        <taxon>Bacteroidales</taxon>
        <taxon>Rikenellaceae</taxon>
        <taxon>Alistipes</taxon>
    </lineage>
</organism>
<gene>
    <name evidence="1" type="ORF">HMPREF9450_00451</name>
</gene>